<feature type="signal peptide" evidence="11">
    <location>
        <begin position="1"/>
        <end position="33"/>
    </location>
</feature>
<evidence type="ECO:0000256" key="10">
    <source>
        <dbReference type="SAM" id="MobiDB-lite"/>
    </source>
</evidence>
<evidence type="ECO:0000256" key="4">
    <source>
        <dbReference type="ARBA" id="ARBA00022729"/>
    </source>
</evidence>
<dbReference type="Proteomes" id="UP001519349">
    <property type="component" value="Unassembled WGS sequence"/>
</dbReference>
<dbReference type="InterPro" id="IPR036852">
    <property type="entry name" value="Peptidase_S8/S53_dom_sf"/>
</dbReference>
<dbReference type="InterPro" id="IPR051048">
    <property type="entry name" value="Peptidase_S8/S53_subtilisin"/>
</dbReference>
<sequence length="1529" mass="164292">MQRQRFSLRKYKFGLASVLLGTALVFGAGQAQADEQAAVHSEAAVQQSGLVPQDKADQPSVTAADPQAAELAAASETASAPAVSPAEASSSAAAASAPAGPDTSAKAAESDAAQLPVSAAADSTGDKASPAASEQPAAKAETKAAGPEKPVNESKADQPAGEPSSADQAAEKPAVSAADGNEDSLAAEKKASEAQPASISSNEIIKVPQTWSQGYKGQGMVVAVIDSGLDIHHEVLRISDPSKAKYQTEAAIEEAKKKAGIDYGKWYNDKVVFAYNYMDGDDSIKEKDKLSHGMHVTGIAAGNPDKKDGNSEYIYGVAPEAQVMFMRVFSDRSPSTDDAIYVKAIDDAVALGADTINMSLGSTTGSTVNASSSVLAAVERARAKGVSVVIAAGNENTFGSGHSYPLAENPDYGLVGNPSTVAQAISVASVNNTVFTEEVMEVRGLENNDELNKGQFSYKVAETDAEFEKDKEYEYVPSGLGREEDFAGKDLTGKLALIQRGSLSFSEKVNNAIKHGAIGALVYNNVEGIDVSMSLDGDAKKIPAAFISKKYGEALAAGNYKLSFNGTKVNRPHPAAEQMSSFSNWGVTTDGMLKPDVTAPGGEIYSSFNDNTYGTISGTSMAAPHVAGAAALVKEYLLQHYPDLTPEQTTDLLKALIMSTAKIHINKETGAQTSPRQQGAGIVDTAAAVSTGLYVTGDNHYPSVSLGNVGDSFSFDVTVHNITDTDRTLKMIVNTNTDTVKDGYIPLTPRKLTETVWPEITVKAHGSQTVTVKVDASKFAQELLQQMPNGYFLEGFVRFVDPADDGDVVSLPFMGFRGQFQDLPAAEKPIYNLVSDGKSGFYYKMPEDKSLPSGANVTDLETNASDTLYSSGKTVSRSSVVLGTVENEAGLNILQLDADGKVRLAFSPNGDGNKDKIQYRTVLYRNVSNLTAAVYTADDTDYRFPIWQSSKTWNGRKNFYDGKESNPRSYLLSNTAWDGLDSKGEALDDGLYTYVVRYTPDVPGAKEQQVSFNLQIDTQKPLITTGYISSKDGREVFTARKAKDVGNGGILREQLFYLQADEKGQVTYKALDALGNERDYERRVYISANSDGSYTLPQGVDKAAIFYVVEDYAGNKDAIALADLVSDENSGRIRVALVDNDTHKDIDTKFVYRIKDDKGHYVTLDKGKDINFLTFGHYVAEIFTYDKDNIRFYADQTQEFDLTAEDSFKTIEFWAKELVYAPVSVAFDQAVPKNTQVVLKNNNGDVYTLPAEVYGKHSFGKSIATGLYSVFVNLPTGYELWEDEPTVSVEEGKNNLLKLAVVVKTGLLSAVNQQSKLVETAQYYNASAEKRGAYDQAYQTAKEALTGKLSQAQVNDILSKLEAASAGLDGKDSDLAAVKQAIEAYDATTRTGRYANAKEKVRRDYDKAFQAVALLLVQDKVTQAQIDAALAQLTTAEKKLDGKATNFASLKKLVDDEGHYQAISNKFIYASDQIKAAYLDAYAQAKAVLANPGASQEEVKEAIAQLKAAKKKLDGKKPKVAKPKKAKQA</sequence>
<dbReference type="PROSITE" id="PS51892">
    <property type="entry name" value="SUBTILASE"/>
    <property type="match status" value="1"/>
</dbReference>
<keyword evidence="3 8" id="KW-0645">Protease</keyword>
<evidence type="ECO:0000256" key="5">
    <source>
        <dbReference type="ARBA" id="ARBA00022737"/>
    </source>
</evidence>
<dbReference type="InterPro" id="IPR022398">
    <property type="entry name" value="Peptidase_S8_His-AS"/>
</dbReference>
<dbReference type="Pfam" id="PF06280">
    <property type="entry name" value="fn3_5"/>
    <property type="match status" value="1"/>
</dbReference>
<dbReference type="InterPro" id="IPR003137">
    <property type="entry name" value="PA_domain"/>
</dbReference>
<keyword evidence="17" id="KW-1185">Reference proteome</keyword>
<gene>
    <name evidence="16" type="ORF">DHL47_05530</name>
</gene>
<dbReference type="GO" id="GO:0006508">
    <property type="term" value="P:proteolysis"/>
    <property type="evidence" value="ECO:0007669"/>
    <property type="project" value="UniProtKB-KW"/>
</dbReference>
<evidence type="ECO:0000256" key="9">
    <source>
        <dbReference type="RuleBase" id="RU003355"/>
    </source>
</evidence>
<dbReference type="PRINTS" id="PR00723">
    <property type="entry name" value="SUBTILISIN"/>
</dbReference>
<dbReference type="GO" id="GO:0008233">
    <property type="term" value="F:peptidase activity"/>
    <property type="evidence" value="ECO:0007669"/>
    <property type="project" value="UniProtKB-KW"/>
</dbReference>
<proteinExistence type="inferred from homology"/>
<dbReference type="PANTHER" id="PTHR43399">
    <property type="entry name" value="SUBTILISIN-RELATED"/>
    <property type="match status" value="1"/>
</dbReference>
<feature type="compositionally biased region" description="Low complexity" evidence="10">
    <location>
        <begin position="62"/>
        <end position="105"/>
    </location>
</feature>
<evidence type="ECO:0000256" key="3">
    <source>
        <dbReference type="ARBA" id="ARBA00022670"/>
    </source>
</evidence>
<dbReference type="SUPFAM" id="SSF52743">
    <property type="entry name" value="Subtilisin-like"/>
    <property type="match status" value="1"/>
</dbReference>
<keyword evidence="4 11" id="KW-0732">Signal</keyword>
<dbReference type="InterPro" id="IPR046450">
    <property type="entry name" value="PA_dom_sf"/>
</dbReference>
<evidence type="ECO:0000256" key="6">
    <source>
        <dbReference type="ARBA" id="ARBA00022801"/>
    </source>
</evidence>
<dbReference type="InterPro" id="IPR010435">
    <property type="entry name" value="C5a/SBT2-like_Fn3"/>
</dbReference>
<dbReference type="InterPro" id="IPR023827">
    <property type="entry name" value="Peptidase_S8_Asp-AS"/>
</dbReference>
<dbReference type="PROSITE" id="PS00137">
    <property type="entry name" value="SUBTILASE_HIS"/>
    <property type="match status" value="1"/>
</dbReference>
<protein>
    <submittedName>
        <fullName evidence="16">Serine protease</fullName>
    </submittedName>
</protein>
<dbReference type="InterPro" id="IPR023828">
    <property type="entry name" value="Peptidase_S8_Ser-AS"/>
</dbReference>
<dbReference type="SUPFAM" id="SSF52025">
    <property type="entry name" value="PA domain"/>
    <property type="match status" value="1"/>
</dbReference>
<dbReference type="EMBL" id="QFAY01000009">
    <property type="protein sequence ID" value="MBP2620805.1"/>
    <property type="molecule type" value="Genomic_DNA"/>
</dbReference>
<dbReference type="InterPro" id="IPR015500">
    <property type="entry name" value="Peptidase_S8_subtilisin-rel"/>
</dbReference>
<accession>A0ABS5AWD4</accession>
<keyword evidence="5" id="KW-0677">Repeat</keyword>
<feature type="region of interest" description="Disordered" evidence="10">
    <location>
        <begin position="44"/>
        <end position="199"/>
    </location>
</feature>
<feature type="domain" description="C5a peptidase/Subtilisin-like protease SBT2-like Fn3-like" evidence="15">
    <location>
        <begin position="704"/>
        <end position="814"/>
    </location>
</feature>
<dbReference type="PROSITE" id="PS00138">
    <property type="entry name" value="SUBTILASE_SER"/>
    <property type="match status" value="1"/>
</dbReference>
<comment type="caution">
    <text evidence="16">The sequence shown here is derived from an EMBL/GenBank/DDBJ whole genome shotgun (WGS) entry which is preliminary data.</text>
</comment>
<feature type="domain" description="YSIRK Gram-positive signal peptide" evidence="14">
    <location>
        <begin position="3"/>
        <end position="26"/>
    </location>
</feature>
<dbReference type="InterPro" id="IPR005877">
    <property type="entry name" value="YSIRK_signal_dom"/>
</dbReference>
<feature type="domain" description="PA" evidence="13">
    <location>
        <begin position="482"/>
        <end position="555"/>
    </location>
</feature>
<dbReference type="InterPro" id="IPR009063">
    <property type="entry name" value="Ig/albumin-bd_sf"/>
</dbReference>
<dbReference type="InterPro" id="IPR000209">
    <property type="entry name" value="Peptidase_S8/S53_dom"/>
</dbReference>
<dbReference type="Gene3D" id="1.20.5.420">
    <property type="entry name" value="Immunoglobulin FC, subunit C"/>
    <property type="match status" value="1"/>
</dbReference>
<dbReference type="CDD" id="cd02133">
    <property type="entry name" value="PA_C5a_like"/>
    <property type="match status" value="1"/>
</dbReference>
<feature type="chain" id="PRO_5046189128" evidence="11">
    <location>
        <begin position="34"/>
        <end position="1529"/>
    </location>
</feature>
<evidence type="ECO:0000259" key="12">
    <source>
        <dbReference type="Pfam" id="PF00082"/>
    </source>
</evidence>
<dbReference type="Gene3D" id="2.60.40.10">
    <property type="entry name" value="Immunoglobulins"/>
    <property type="match status" value="1"/>
</dbReference>
<feature type="domain" description="Peptidase S8/S53" evidence="12">
    <location>
        <begin position="217"/>
        <end position="681"/>
    </location>
</feature>
<evidence type="ECO:0000256" key="7">
    <source>
        <dbReference type="ARBA" id="ARBA00022825"/>
    </source>
</evidence>
<dbReference type="Gene3D" id="3.40.50.200">
    <property type="entry name" value="Peptidase S8/S53 domain"/>
    <property type="match status" value="1"/>
</dbReference>
<keyword evidence="2" id="KW-0964">Secreted</keyword>
<dbReference type="Pfam" id="PF02225">
    <property type="entry name" value="PA"/>
    <property type="match status" value="1"/>
</dbReference>
<dbReference type="Gene3D" id="1.20.120.1850">
    <property type="entry name" value="Ebh helix bundles repeating unit (S and A modules)"/>
    <property type="match status" value="1"/>
</dbReference>
<evidence type="ECO:0000313" key="17">
    <source>
        <dbReference type="Proteomes" id="UP001519349"/>
    </source>
</evidence>
<dbReference type="Pfam" id="PF07554">
    <property type="entry name" value="FIVAR"/>
    <property type="match status" value="3"/>
</dbReference>
<dbReference type="Pfam" id="PF04650">
    <property type="entry name" value="YSIRK_signal"/>
    <property type="match status" value="1"/>
</dbReference>
<feature type="active site" description="Charge relay system" evidence="8">
    <location>
        <position position="226"/>
    </location>
</feature>
<dbReference type="InterPro" id="IPR013783">
    <property type="entry name" value="Ig-like_fold"/>
</dbReference>
<evidence type="ECO:0000259" key="13">
    <source>
        <dbReference type="Pfam" id="PF02225"/>
    </source>
</evidence>
<dbReference type="Gene3D" id="1.20.1270.70">
    <property type="entry name" value="Designed single chain three-helix bundle"/>
    <property type="match status" value="1"/>
</dbReference>
<dbReference type="PANTHER" id="PTHR43399:SF4">
    <property type="entry name" value="CELL WALL-ASSOCIATED PROTEASE"/>
    <property type="match status" value="1"/>
</dbReference>
<organism evidence="16 17">
    <name type="scientific">Streptococcus panodentis</name>
    <dbReference type="NCBI Taxonomy" id="1581472"/>
    <lineage>
        <taxon>Bacteria</taxon>
        <taxon>Bacillati</taxon>
        <taxon>Bacillota</taxon>
        <taxon>Bacilli</taxon>
        <taxon>Lactobacillales</taxon>
        <taxon>Streptococcaceae</taxon>
        <taxon>Streptococcus</taxon>
    </lineage>
</organism>
<dbReference type="CDD" id="cd07475">
    <property type="entry name" value="Peptidases_S8_C5a_Peptidase"/>
    <property type="match status" value="1"/>
</dbReference>
<dbReference type="Pfam" id="PF00082">
    <property type="entry name" value="Peptidase_S8"/>
    <property type="match status" value="1"/>
</dbReference>
<dbReference type="InterPro" id="IPR034216">
    <property type="entry name" value="C5a_Peptidase"/>
</dbReference>
<feature type="active site" description="Charge relay system" evidence="8">
    <location>
        <position position="620"/>
    </location>
</feature>
<evidence type="ECO:0000256" key="2">
    <source>
        <dbReference type="ARBA" id="ARBA00022525"/>
    </source>
</evidence>
<evidence type="ECO:0000259" key="15">
    <source>
        <dbReference type="Pfam" id="PF06280"/>
    </source>
</evidence>
<keyword evidence="7 8" id="KW-0720">Serine protease</keyword>
<evidence type="ECO:0000313" key="16">
    <source>
        <dbReference type="EMBL" id="MBP2620805.1"/>
    </source>
</evidence>
<dbReference type="Gene3D" id="3.50.30.30">
    <property type="match status" value="1"/>
</dbReference>
<evidence type="ECO:0000259" key="14">
    <source>
        <dbReference type="Pfam" id="PF04650"/>
    </source>
</evidence>
<evidence type="ECO:0000256" key="1">
    <source>
        <dbReference type="ARBA" id="ARBA00011073"/>
    </source>
</evidence>
<dbReference type="PROSITE" id="PS00136">
    <property type="entry name" value="SUBTILASE_ASP"/>
    <property type="match status" value="1"/>
</dbReference>
<dbReference type="SUPFAM" id="SSF46997">
    <property type="entry name" value="Bacterial immunoglobulin/albumin-binding domains"/>
    <property type="match status" value="1"/>
</dbReference>
<keyword evidence="6 8" id="KW-0378">Hydrolase</keyword>
<dbReference type="Gene3D" id="2.60.40.1710">
    <property type="entry name" value="Subtilisin-like superfamily"/>
    <property type="match status" value="1"/>
</dbReference>
<feature type="active site" description="Charge relay system" evidence="8">
    <location>
        <position position="292"/>
    </location>
</feature>
<evidence type="ECO:0000256" key="8">
    <source>
        <dbReference type="PROSITE-ProRule" id="PRU01240"/>
    </source>
</evidence>
<name>A0ABS5AWD4_9STRE</name>
<reference evidence="16 17" key="1">
    <citation type="submission" date="2018-05" db="EMBL/GenBank/DDBJ databases">
        <title>Draft genome sequence of Streptococcus panodentis CCUG 70867T.</title>
        <authorList>
            <person name="Salva-Serra F."/>
            <person name="Mendez V."/>
            <person name="Jaen-Luchoro D."/>
            <person name="Gonzales-Siles L."/>
            <person name="Karlsson R."/>
            <person name="Engstrom-Jakobsson H."/>
            <person name="Busquets A."/>
            <person name="Gomila M."/>
            <person name="Pineiro-Iglesias B."/>
            <person name="Bennasar-Figueras A."/>
            <person name="Seeger M."/>
            <person name="Moore E."/>
        </authorList>
    </citation>
    <scope>NUCLEOTIDE SEQUENCE [LARGE SCALE GENOMIC DNA]</scope>
    <source>
        <strain evidence="16 17">CCUG 70867</strain>
    </source>
</reference>
<comment type="similarity">
    <text evidence="1 8 9">Belongs to the peptidase S8 family.</text>
</comment>
<dbReference type="NCBIfam" id="TIGR01168">
    <property type="entry name" value="YSIRK_signal"/>
    <property type="match status" value="1"/>
</dbReference>
<evidence type="ECO:0000256" key="11">
    <source>
        <dbReference type="SAM" id="SignalP"/>
    </source>
</evidence>